<evidence type="ECO:0000313" key="2">
    <source>
        <dbReference type="Proteomes" id="UP001157974"/>
    </source>
</evidence>
<dbReference type="EMBL" id="JAMWBK010000003">
    <property type="protein sequence ID" value="KAJ8906633.1"/>
    <property type="molecule type" value="Genomic_DNA"/>
</dbReference>
<keyword evidence="2" id="KW-1185">Reference proteome</keyword>
<proteinExistence type="predicted"/>
<dbReference type="Proteomes" id="UP001157974">
    <property type="component" value="Unassembled WGS sequence"/>
</dbReference>
<reference evidence="1 2" key="1">
    <citation type="journal article" date="2023" name="Nat. Commun.">
        <title>Origin of minicircular mitochondrial genomes in red algae.</title>
        <authorList>
            <person name="Lee Y."/>
            <person name="Cho C.H."/>
            <person name="Lee Y.M."/>
            <person name="Park S.I."/>
            <person name="Yang J.H."/>
            <person name="West J.A."/>
            <person name="Bhattacharya D."/>
            <person name="Yoon H.S."/>
        </authorList>
    </citation>
    <scope>NUCLEOTIDE SEQUENCE [LARGE SCALE GENOMIC DNA]</scope>
    <source>
        <strain evidence="1 2">CCMP1338</strain>
        <tissue evidence="1">Whole cell</tissue>
    </source>
</reference>
<sequence>MWTPGELFEFVMQPKVLIPSVTNSGQKKVIELPNGVGFGVENGETLLRARNREELFAITKTLERTLESACAYEVFQCTSTSVSFVRSFPGRPINAWQGEFPDGQVSDLDEVWSKYFLLFLEDIDRQWISYRDRLALISKRTEAECRLCGGLGKVKCSRCGGAGGECEVCTGQERVECKWCQGSGVA</sequence>
<accession>A0AAV8UVL8</accession>
<evidence type="ECO:0000313" key="1">
    <source>
        <dbReference type="EMBL" id="KAJ8906633.1"/>
    </source>
</evidence>
<protein>
    <submittedName>
        <fullName evidence="1">Uncharacterized protein</fullName>
    </submittedName>
</protein>
<dbReference type="AlphaFoldDB" id="A0AAV8UVL8"/>
<organism evidence="1 2">
    <name type="scientific">Rhodosorus marinus</name>
    <dbReference type="NCBI Taxonomy" id="101924"/>
    <lineage>
        <taxon>Eukaryota</taxon>
        <taxon>Rhodophyta</taxon>
        <taxon>Stylonematophyceae</taxon>
        <taxon>Stylonematales</taxon>
        <taxon>Stylonemataceae</taxon>
        <taxon>Rhodosorus</taxon>
    </lineage>
</organism>
<name>A0AAV8UVL8_9RHOD</name>
<comment type="caution">
    <text evidence="1">The sequence shown here is derived from an EMBL/GenBank/DDBJ whole genome shotgun (WGS) entry which is preliminary data.</text>
</comment>
<gene>
    <name evidence="1" type="ORF">NDN08_003126</name>
</gene>